<dbReference type="Gene3D" id="3.40.718.10">
    <property type="entry name" value="Isopropylmalate Dehydrogenase"/>
    <property type="match status" value="1"/>
</dbReference>
<keyword evidence="2" id="KW-1185">Reference proteome</keyword>
<dbReference type="OrthoDB" id="10261637at2759"/>
<dbReference type="EMBL" id="KZ426989">
    <property type="protein sequence ID" value="PIO52751.1"/>
    <property type="molecule type" value="Genomic_DNA"/>
</dbReference>
<gene>
    <name evidence="1" type="ORF">TELCIR_25940</name>
</gene>
<evidence type="ECO:0000313" key="1">
    <source>
        <dbReference type="EMBL" id="PIO52751.1"/>
    </source>
</evidence>
<organism evidence="1 2">
    <name type="scientific">Teladorsagia circumcincta</name>
    <name type="common">Brown stomach worm</name>
    <name type="synonym">Ostertagia circumcincta</name>
    <dbReference type="NCBI Taxonomy" id="45464"/>
    <lineage>
        <taxon>Eukaryota</taxon>
        <taxon>Metazoa</taxon>
        <taxon>Ecdysozoa</taxon>
        <taxon>Nematoda</taxon>
        <taxon>Chromadorea</taxon>
        <taxon>Rhabditida</taxon>
        <taxon>Rhabditina</taxon>
        <taxon>Rhabditomorpha</taxon>
        <taxon>Strongyloidea</taxon>
        <taxon>Trichostrongylidae</taxon>
        <taxon>Teladorsagia</taxon>
    </lineage>
</organism>
<reference evidence="1 2" key="1">
    <citation type="submission" date="2015-09" db="EMBL/GenBank/DDBJ databases">
        <title>Draft genome of the parasitic nematode Teladorsagia circumcincta isolate WARC Sus (inbred).</title>
        <authorList>
            <person name="Mitreva M."/>
        </authorList>
    </citation>
    <scope>NUCLEOTIDE SEQUENCE [LARGE SCALE GENOMIC DNA]</scope>
    <source>
        <strain evidence="1 2">S</strain>
    </source>
</reference>
<dbReference type="Proteomes" id="UP000230423">
    <property type="component" value="Unassembled WGS sequence"/>
</dbReference>
<name>A0A2G9T485_TELCI</name>
<evidence type="ECO:0000313" key="2">
    <source>
        <dbReference type="Proteomes" id="UP000230423"/>
    </source>
</evidence>
<accession>A0A2G9T485</accession>
<feature type="non-terminal residue" evidence="1">
    <location>
        <position position="1"/>
    </location>
</feature>
<sequence length="81" mass="8749">MVVTHTLCRAVRSSLVPSAKFSSAVTPDMMRFRSSVLNSSAAKLNRYGGRHSVTVLPGDGIGPEMLEHVAKIFSFAQIICI</sequence>
<evidence type="ECO:0008006" key="3">
    <source>
        <dbReference type="Google" id="ProtNLM"/>
    </source>
</evidence>
<dbReference type="SUPFAM" id="SSF53659">
    <property type="entry name" value="Isocitrate/Isopropylmalate dehydrogenase-like"/>
    <property type="match status" value="1"/>
</dbReference>
<proteinExistence type="predicted"/>
<protein>
    <recommendedName>
        <fullName evidence="3">Isopropylmalate dehydrogenase-like domain-containing protein</fullName>
    </recommendedName>
</protein>
<dbReference type="AlphaFoldDB" id="A0A2G9T485"/>